<dbReference type="EMBL" id="CP024848">
    <property type="protein sequence ID" value="AXI08638.1"/>
    <property type="molecule type" value="Genomic_DNA"/>
</dbReference>
<dbReference type="Pfam" id="PF08922">
    <property type="entry name" value="DUF1905"/>
    <property type="match status" value="1"/>
</dbReference>
<dbReference type="Proteomes" id="UP000253908">
    <property type="component" value="Chromosome"/>
</dbReference>
<sequence>MDKTKKYQFTAEIKSHDNMDAAYIEFPFIVEEAFGTKGQVKVKAYFNRYEYRGSLVNMGLDYHCIGITKNIRKAINRQAGDTIQVELQQDLEPRIVLIPDDLNDVLHENPSAKKFFESLSYSNQNQYVQWIINAKKLETRKNRLQRTVENLINGKKRP</sequence>
<accession>A0A345PF58</accession>
<organism evidence="1 2">
    <name type="scientific">Oceanobacillus zhaokaii</name>
    <dbReference type="NCBI Taxonomy" id="2052660"/>
    <lineage>
        <taxon>Bacteria</taxon>
        <taxon>Bacillati</taxon>
        <taxon>Bacillota</taxon>
        <taxon>Bacilli</taxon>
        <taxon>Bacillales</taxon>
        <taxon>Bacillaceae</taxon>
        <taxon>Oceanobacillus</taxon>
    </lineage>
</organism>
<evidence type="ECO:0000313" key="2">
    <source>
        <dbReference type="Proteomes" id="UP000253908"/>
    </source>
</evidence>
<dbReference type="InterPro" id="IPR015018">
    <property type="entry name" value="DUF1905"/>
</dbReference>
<keyword evidence="2" id="KW-1185">Reference proteome</keyword>
<dbReference type="RefSeq" id="WP_114915935.1">
    <property type="nucleotide sequence ID" value="NZ_CP024848.1"/>
</dbReference>
<dbReference type="SUPFAM" id="SSF141694">
    <property type="entry name" value="AF2212/PG0164-like"/>
    <property type="match status" value="1"/>
</dbReference>
<dbReference type="KEGG" id="ocn:CUC15_06805"/>
<reference evidence="2" key="1">
    <citation type="submission" date="2017-11" db="EMBL/GenBank/DDBJ databases">
        <authorList>
            <person name="Zhu W."/>
        </authorList>
    </citation>
    <scope>NUCLEOTIDE SEQUENCE [LARGE SCALE GENOMIC DNA]</scope>
    <source>
        <strain evidence="2">160</strain>
    </source>
</reference>
<proteinExistence type="predicted"/>
<protein>
    <submittedName>
        <fullName evidence="1">Antitermination protein NusB</fullName>
    </submittedName>
</protein>
<dbReference type="AlphaFoldDB" id="A0A345PF58"/>
<evidence type="ECO:0000313" key="1">
    <source>
        <dbReference type="EMBL" id="AXI08638.1"/>
    </source>
</evidence>
<name>A0A345PF58_9BACI</name>
<dbReference type="Gene3D" id="2.40.30.100">
    <property type="entry name" value="AF2212/PG0164-like"/>
    <property type="match status" value="1"/>
</dbReference>
<dbReference type="InterPro" id="IPR037079">
    <property type="entry name" value="AF2212/PG0164-like_sf"/>
</dbReference>
<gene>
    <name evidence="1" type="ORF">CUC15_06805</name>
</gene>
<dbReference type="Pfam" id="PF13376">
    <property type="entry name" value="OmdA"/>
    <property type="match status" value="1"/>
</dbReference>
<dbReference type="OrthoDB" id="9800461at2"/>